<evidence type="ECO:0000313" key="1">
    <source>
        <dbReference type="EMBL" id="CDS19020.1"/>
    </source>
</evidence>
<name>A0A068WN01_ECHGR</name>
<reference evidence="1" key="2">
    <citation type="submission" date="2014-06" db="EMBL/GenBank/DDBJ databases">
        <authorList>
            <person name="Aslett M."/>
        </authorList>
    </citation>
    <scope>NUCLEOTIDE SEQUENCE</scope>
</reference>
<organism evidence="1">
    <name type="scientific">Echinococcus granulosus</name>
    <name type="common">Hydatid tapeworm</name>
    <dbReference type="NCBI Taxonomy" id="6210"/>
    <lineage>
        <taxon>Eukaryota</taxon>
        <taxon>Metazoa</taxon>
        <taxon>Spiralia</taxon>
        <taxon>Lophotrochozoa</taxon>
        <taxon>Platyhelminthes</taxon>
        <taxon>Cestoda</taxon>
        <taxon>Eucestoda</taxon>
        <taxon>Cyclophyllidea</taxon>
        <taxon>Taeniidae</taxon>
        <taxon>Echinococcus</taxon>
        <taxon>Echinococcus granulosus group</taxon>
    </lineage>
</organism>
<dbReference type="Proteomes" id="UP000492820">
    <property type="component" value="Unassembled WGS sequence"/>
</dbReference>
<dbReference type="AlphaFoldDB" id="A0A068WN01"/>
<dbReference type="OrthoDB" id="6258055at2759"/>
<evidence type="ECO:0000313" key="2">
    <source>
        <dbReference type="Proteomes" id="UP000492820"/>
    </source>
</evidence>
<proteinExistence type="predicted"/>
<evidence type="ECO:0000313" key="3">
    <source>
        <dbReference type="WBParaSite" id="EgrG_000430100"/>
    </source>
</evidence>
<reference evidence="3" key="3">
    <citation type="submission" date="2020-10" db="UniProtKB">
        <authorList>
            <consortium name="WormBaseParasite"/>
        </authorList>
    </citation>
    <scope>IDENTIFICATION</scope>
</reference>
<accession>A0A068WN01</accession>
<gene>
    <name evidence="1" type="ORF">EgrG_000430100</name>
</gene>
<dbReference type="EMBL" id="LK028579">
    <property type="protein sequence ID" value="CDS19020.1"/>
    <property type="molecule type" value="Genomic_DNA"/>
</dbReference>
<sequence>MSTCLNYQLLLRRIENYSKTVAWHIKRRDPEHCYVGLLQLSMRCFITMDANARSQNCTPSVNRCHNLVDICLGPIDSSSSMALFHFGKLSKITQQLQTIYDPVLQLRIVNESIDAITIEKTQNVLEDCEILKDGVDTSTNRLEQAERDIRSYVSTLNKRPIDASLVKSEPEDVVNTLRSHLDKVREYLERIEEVAKFVESHVCIPYKKQKRITPDIKESAGGHLSNEDQAWDEDSSSECEVEALRDISSAYRAAQHSNRNFFNVLLHGSGYEPDLPEGPLLAVELKSAPQIRQTPSPAASPNQRMHFDESDYAHLHSSLWVSRLKCKKLSNFHIILCACNNSFCYCETF</sequence>
<protein>
    <submittedName>
        <fullName evidence="3">Helo_like_N domain-containing protein</fullName>
    </submittedName>
</protein>
<reference evidence="1 2" key="1">
    <citation type="journal article" date="2013" name="Nature">
        <title>The genomes of four tapeworm species reveal adaptations to parasitism.</title>
        <authorList>
            <person name="Tsai I.J."/>
            <person name="Zarowiecki M."/>
            <person name="Holroyd N."/>
            <person name="Garciarrubio A."/>
            <person name="Sanchez-Flores A."/>
            <person name="Brooks K.L."/>
            <person name="Tracey A."/>
            <person name="Bobes R.J."/>
            <person name="Fragoso G."/>
            <person name="Sciutto E."/>
            <person name="Aslett M."/>
            <person name="Beasley H."/>
            <person name="Bennett H.M."/>
            <person name="Cai J."/>
            <person name="Camicia F."/>
            <person name="Clark R."/>
            <person name="Cucher M."/>
            <person name="De Silva N."/>
            <person name="Day T.A."/>
            <person name="Deplazes P."/>
            <person name="Estrada K."/>
            <person name="Fernandez C."/>
            <person name="Holland P.W."/>
            <person name="Hou J."/>
            <person name="Hu S."/>
            <person name="Huckvale T."/>
            <person name="Hung S.S."/>
            <person name="Kamenetzky L."/>
            <person name="Keane J.A."/>
            <person name="Kiss F."/>
            <person name="Koziol U."/>
            <person name="Lambert O."/>
            <person name="Liu K."/>
            <person name="Luo X."/>
            <person name="Luo Y."/>
            <person name="Macchiaroli N."/>
            <person name="Nichol S."/>
            <person name="Paps J."/>
            <person name="Parkinson J."/>
            <person name="Pouchkina-Stantcheva N."/>
            <person name="Riddiford N."/>
            <person name="Rosenzvit M."/>
            <person name="Salinas G."/>
            <person name="Wasmuth J.D."/>
            <person name="Zamanian M."/>
            <person name="Zheng Y."/>
            <person name="Cai X."/>
            <person name="Soberon X."/>
            <person name="Olson P.D."/>
            <person name="Laclette J.P."/>
            <person name="Brehm K."/>
            <person name="Berriman M."/>
            <person name="Garciarrubio A."/>
            <person name="Bobes R.J."/>
            <person name="Fragoso G."/>
            <person name="Sanchez-Flores A."/>
            <person name="Estrada K."/>
            <person name="Cevallos M.A."/>
            <person name="Morett E."/>
            <person name="Gonzalez V."/>
            <person name="Portillo T."/>
            <person name="Ochoa-Leyva A."/>
            <person name="Jose M.V."/>
            <person name="Sciutto E."/>
            <person name="Landa A."/>
            <person name="Jimenez L."/>
            <person name="Valdes V."/>
            <person name="Carrero J.C."/>
            <person name="Larralde C."/>
            <person name="Morales-Montor J."/>
            <person name="Limon-Lason J."/>
            <person name="Soberon X."/>
            <person name="Laclette J.P."/>
        </authorList>
    </citation>
    <scope>NUCLEOTIDE SEQUENCE [LARGE SCALE GENOMIC DNA]</scope>
</reference>
<dbReference type="WBParaSite" id="EgrG_000430100">
    <property type="protein sequence ID" value="EgrG_000430100"/>
    <property type="gene ID" value="EgrG_000430100"/>
</dbReference>